<dbReference type="Pfam" id="PF14498">
    <property type="entry name" value="Glyco_hyd_65N_2"/>
    <property type="match status" value="1"/>
</dbReference>
<dbReference type="InterPro" id="IPR016518">
    <property type="entry name" value="Alpha-L-fucosidase"/>
</dbReference>
<evidence type="ECO:0000259" key="2">
    <source>
        <dbReference type="Pfam" id="PF21307"/>
    </source>
</evidence>
<evidence type="ECO:0000313" key="5">
    <source>
        <dbReference type="Proteomes" id="UP000253606"/>
    </source>
</evidence>
<dbReference type="Pfam" id="PF22124">
    <property type="entry name" value="Glyco_hydro_95_cat"/>
    <property type="match status" value="1"/>
</dbReference>
<dbReference type="Pfam" id="PF21307">
    <property type="entry name" value="Glyco_hydro_95_C"/>
    <property type="match status" value="1"/>
</dbReference>
<dbReference type="InterPro" id="IPR008928">
    <property type="entry name" value="6-hairpin_glycosidase_sf"/>
</dbReference>
<dbReference type="Gene3D" id="2.70.98.50">
    <property type="entry name" value="putative glycoside hydrolase family protein from bacillus halodurans"/>
    <property type="match status" value="1"/>
</dbReference>
<keyword evidence="5" id="KW-1185">Reference proteome</keyword>
<dbReference type="Gene3D" id="2.60.40.1180">
    <property type="entry name" value="Golgi alpha-mannosidase II"/>
    <property type="match status" value="1"/>
</dbReference>
<evidence type="ECO:0000313" key="4">
    <source>
        <dbReference type="EMBL" id="AXC13304.1"/>
    </source>
</evidence>
<proteinExistence type="predicted"/>
<dbReference type="GO" id="GO:0005975">
    <property type="term" value="P:carbohydrate metabolic process"/>
    <property type="evidence" value="ECO:0007669"/>
    <property type="project" value="InterPro"/>
</dbReference>
<feature type="domain" description="Glycosyl hydrolase family 95 catalytic" evidence="3">
    <location>
        <begin position="291"/>
        <end position="694"/>
    </location>
</feature>
<organism evidence="4 5">
    <name type="scientific">Acidisarcina polymorpha</name>
    <dbReference type="NCBI Taxonomy" id="2211140"/>
    <lineage>
        <taxon>Bacteria</taxon>
        <taxon>Pseudomonadati</taxon>
        <taxon>Acidobacteriota</taxon>
        <taxon>Terriglobia</taxon>
        <taxon>Terriglobales</taxon>
        <taxon>Acidobacteriaceae</taxon>
        <taxon>Acidisarcina</taxon>
    </lineage>
</organism>
<dbReference type="EMBL" id="CP030840">
    <property type="protein sequence ID" value="AXC13304.1"/>
    <property type="molecule type" value="Genomic_DNA"/>
</dbReference>
<dbReference type="InterPro" id="IPR049053">
    <property type="entry name" value="AFCA-like_C"/>
</dbReference>
<protein>
    <submittedName>
        <fullName evidence="4">Putative large secreted protein</fullName>
    </submittedName>
</protein>
<name>A0A2Z5G3B5_9BACT</name>
<dbReference type="PANTHER" id="PTHR31084:SF0">
    <property type="entry name" value="ALPHA-L-FUCOSIDASE 2"/>
    <property type="match status" value="1"/>
</dbReference>
<dbReference type="SUPFAM" id="SSF48208">
    <property type="entry name" value="Six-hairpin glycosidases"/>
    <property type="match status" value="1"/>
</dbReference>
<dbReference type="InterPro" id="IPR054363">
    <property type="entry name" value="GH95_cat"/>
</dbReference>
<dbReference type="KEGG" id="abas:ACPOL_4025"/>
<evidence type="ECO:0000259" key="3">
    <source>
        <dbReference type="Pfam" id="PF22124"/>
    </source>
</evidence>
<gene>
    <name evidence="4" type="ORF">ACPOL_4025</name>
</gene>
<sequence>MAAFLLSGTISLARGAETPAMLHFDRPASKWTEAIPLGNGRIGAMVFGGVQDERYQINEATLWGGGPHDYDNPEAYNHLDEVRKLIFADKVGEAEQLASTMMGNPKVLMPYQPFCDLRLHFAGDQQATGYSRDLNLENAISNTAYKVGESSFLRESFVSFPDQVLVIRLTASQPGQLTFSVGMDSPQPGFQVTSGEDGSLHLTGQIQPRQNKPFSWTGSWDQPETRYAAALKVLTEGGSVRSSGNHLDISGANSVTLLFSNATSFKDFRDIGGDPVLLAQGYLDKAVRKPYEQLRQDHIADYSRLFSRVHLQLGPGNSESNLPTNQRIEQFSKHEDPSLLALYFEFGRYLLISCSRRGGQPANLQGIWNDALLPPWSSKWTTNINLEMNYWQADAGDLWETEDPLWGLIADLQQTGAETARVHYHSAGWVLHHNTDVWRATTPVDGPWGIWPMGEAWLSNQMWDHYLFSNDRSFLAQQAYPAMKAAATFIVGTLVEVPSGMAFAGDLVTNPSTSPENAYLLNGKRENLTYAPTMDLELIRELFENTRKAAQILGEDSAFGAQLEQVEKRLPPLQIGKRGQLQEWIKDYDETELEHRHVSHLYSVYPGHDINPETTPELAKAAYKSLEIRGDGSTGWSQVWRVALWARLGNPEQAYRNLTLLINQSTLPNMFDLCGRPFQIDGNLGGPAVMMEMLVQSTNDEISILPALPKEWPDGSLTGVRLRGGAKADITWRQGRLTSFRLHSDHGAQYRLLYAGQQTKLKLQPGRTVVLDASLHARSEHTH</sequence>
<dbReference type="GO" id="GO:0004560">
    <property type="term" value="F:alpha-L-fucosidase activity"/>
    <property type="evidence" value="ECO:0007669"/>
    <property type="project" value="InterPro"/>
</dbReference>
<feature type="domain" description="Glycosyl hydrolase family 95 N-terminal" evidence="1">
    <location>
        <begin position="22"/>
        <end position="266"/>
    </location>
</feature>
<dbReference type="AlphaFoldDB" id="A0A2Z5G3B5"/>
<dbReference type="InterPro" id="IPR013780">
    <property type="entry name" value="Glyco_hydro_b"/>
</dbReference>
<feature type="domain" description="Alpha fucosidase A-like C-terminal" evidence="2">
    <location>
        <begin position="696"/>
        <end position="759"/>
    </location>
</feature>
<reference evidence="4 5" key="1">
    <citation type="journal article" date="2018" name="Front. Microbiol.">
        <title>Hydrolytic Capabilities as a Key to Environmental Success: Chitinolytic and Cellulolytic Acidobacteria From Acidic Sub-arctic Soils and Boreal Peatlands.</title>
        <authorList>
            <person name="Belova S.E."/>
            <person name="Ravin N.V."/>
            <person name="Pankratov T.A."/>
            <person name="Rakitin A.L."/>
            <person name="Ivanova A.A."/>
            <person name="Beletsky A.V."/>
            <person name="Mardanov A.V."/>
            <person name="Sinninghe Damste J.S."/>
            <person name="Dedysh S.N."/>
        </authorList>
    </citation>
    <scope>NUCLEOTIDE SEQUENCE [LARGE SCALE GENOMIC DNA]</scope>
    <source>
        <strain evidence="4 5">SBC82</strain>
    </source>
</reference>
<dbReference type="InterPro" id="IPR027414">
    <property type="entry name" value="GH95_N_dom"/>
</dbReference>
<dbReference type="PANTHER" id="PTHR31084">
    <property type="entry name" value="ALPHA-L-FUCOSIDASE 2"/>
    <property type="match status" value="1"/>
</dbReference>
<dbReference type="PIRSF" id="PIRSF007663">
    <property type="entry name" value="UCP007663"/>
    <property type="match status" value="1"/>
</dbReference>
<evidence type="ECO:0000259" key="1">
    <source>
        <dbReference type="Pfam" id="PF14498"/>
    </source>
</evidence>
<dbReference type="Proteomes" id="UP000253606">
    <property type="component" value="Chromosome"/>
</dbReference>
<accession>A0A2Z5G3B5</accession>